<proteinExistence type="predicted"/>
<dbReference type="Proteomes" id="UP000032545">
    <property type="component" value="Unassembled WGS sequence"/>
</dbReference>
<dbReference type="EMBL" id="JYFN01000095">
    <property type="protein sequence ID" value="KJE19590.1"/>
    <property type="molecule type" value="Genomic_DNA"/>
</dbReference>
<reference evidence="2" key="1">
    <citation type="submission" date="2015-02" db="EMBL/GenBank/DDBJ databases">
        <title>Draft Genome of Frankia sp. CpI1-S.</title>
        <authorList>
            <person name="Oshone R.T."/>
            <person name="Ngom M."/>
            <person name="Ghodhbane-Gtari F."/>
            <person name="Gtari M."/>
            <person name="Morris K."/>
            <person name="Thomas K."/>
            <person name="Sen A."/>
            <person name="Tisa L.S."/>
        </authorList>
    </citation>
    <scope>NUCLEOTIDE SEQUENCE [LARGE SCALE GENOMIC DNA]</scope>
    <source>
        <strain evidence="2">CpI1-S</strain>
    </source>
</reference>
<evidence type="ECO:0000313" key="1">
    <source>
        <dbReference type="EMBL" id="KJE19590.1"/>
    </source>
</evidence>
<sequence length="39" mass="4223">MPANRWHIGFTDLAAGQGMCGQVEGRTQRRRLLAGQPAA</sequence>
<gene>
    <name evidence="1" type="ORF">FF36_06133</name>
</gene>
<name>A0A0D8B649_9ACTN</name>
<dbReference type="AlphaFoldDB" id="A0A0D8B649"/>
<evidence type="ECO:0000313" key="2">
    <source>
        <dbReference type="Proteomes" id="UP000032545"/>
    </source>
</evidence>
<reference evidence="1 2" key="2">
    <citation type="journal article" date="2016" name="Genome Announc.">
        <title>Permanent Draft Genome Sequences for Two Variants of Frankia sp. Strain CpI1, the First Frankia Strain Isolated from Root Nodules of Comptonia peregrina.</title>
        <authorList>
            <person name="Oshone R."/>
            <person name="Hurst S.G.IV."/>
            <person name="Abebe-Akele F."/>
            <person name="Simpson S."/>
            <person name="Morris K."/>
            <person name="Thomas W.K."/>
            <person name="Tisa L.S."/>
        </authorList>
    </citation>
    <scope>NUCLEOTIDE SEQUENCE [LARGE SCALE GENOMIC DNA]</scope>
    <source>
        <strain evidence="2">CpI1-S</strain>
    </source>
</reference>
<dbReference type="PATRIC" id="fig|1502723.3.peg.7090"/>
<keyword evidence="2" id="KW-1185">Reference proteome</keyword>
<accession>A0A0D8B649</accession>
<protein>
    <submittedName>
        <fullName evidence="1">Uncharacterized protein</fullName>
    </submittedName>
</protein>
<organism evidence="1 2">
    <name type="scientific">Frankia torreyi</name>
    <dbReference type="NCBI Taxonomy" id="1856"/>
    <lineage>
        <taxon>Bacteria</taxon>
        <taxon>Bacillati</taxon>
        <taxon>Actinomycetota</taxon>
        <taxon>Actinomycetes</taxon>
        <taxon>Frankiales</taxon>
        <taxon>Frankiaceae</taxon>
        <taxon>Frankia</taxon>
    </lineage>
</organism>
<comment type="caution">
    <text evidence="1">The sequence shown here is derived from an EMBL/GenBank/DDBJ whole genome shotgun (WGS) entry which is preliminary data.</text>
</comment>